<protein>
    <submittedName>
        <fullName evidence="1">Uncharacterized protein</fullName>
    </submittedName>
</protein>
<organism evidence="1 2">
    <name type="scientific">Leptospira alstonii serovar Sichuan str. 79601</name>
    <dbReference type="NCBI Taxonomy" id="1218565"/>
    <lineage>
        <taxon>Bacteria</taxon>
        <taxon>Pseudomonadati</taxon>
        <taxon>Spirochaetota</taxon>
        <taxon>Spirochaetia</taxon>
        <taxon>Leptospirales</taxon>
        <taxon>Leptospiraceae</taxon>
        <taxon>Leptospira</taxon>
    </lineage>
</organism>
<dbReference type="PATRIC" id="fig|1218565.3.peg.3231"/>
<evidence type="ECO:0000313" key="2">
    <source>
        <dbReference type="Proteomes" id="UP000011988"/>
    </source>
</evidence>
<reference evidence="1 2" key="1">
    <citation type="submission" date="2013-01" db="EMBL/GenBank/DDBJ databases">
        <authorList>
            <person name="Harkins D.M."/>
            <person name="Durkin A.S."/>
            <person name="Brinkac L.M."/>
            <person name="Haft D.H."/>
            <person name="Selengut J.D."/>
            <person name="Sanka R."/>
            <person name="DePew J."/>
            <person name="Purushe J."/>
            <person name="Galloway R.L."/>
            <person name="Vinetz J.M."/>
            <person name="Sutton G.G."/>
            <person name="Nierman W.C."/>
            <person name="Fouts D.E."/>
        </authorList>
    </citation>
    <scope>NUCLEOTIDE SEQUENCE [LARGE SCALE GENOMIC DNA]</scope>
    <source>
        <strain evidence="1 2">79601</strain>
    </source>
</reference>
<evidence type="ECO:0000313" key="1">
    <source>
        <dbReference type="EMBL" id="EMJ93134.1"/>
    </source>
</evidence>
<dbReference type="Pfam" id="PF06291">
    <property type="entry name" value="Lambda_Bor"/>
    <property type="match status" value="1"/>
</dbReference>
<dbReference type="Proteomes" id="UP000011988">
    <property type="component" value="Unassembled WGS sequence"/>
</dbReference>
<accession>M6CN18</accession>
<gene>
    <name evidence="1" type="ORF">LEP1GSC194_1816</name>
</gene>
<dbReference type="AlphaFoldDB" id="M6CN18"/>
<dbReference type="InterPro" id="IPR010438">
    <property type="entry name" value="Lambda_Bor"/>
</dbReference>
<comment type="caution">
    <text evidence="1">The sequence shown here is derived from an EMBL/GenBank/DDBJ whole genome shotgun (WGS) entry which is preliminary data.</text>
</comment>
<proteinExistence type="predicted"/>
<sequence>MQILNFKTKPVIKLFLTVFLSIVFWNCQHVRVRFAQEKPEPCKISEQKKECKTALEQRTKNQSLPKQQFTIAQNFYFWGLKPANYTIDGLTYCPAGVYEAYQYSTFLNGLYEQLTLGIYTPRTLILTCYSS</sequence>
<dbReference type="OrthoDB" id="340162at2"/>
<dbReference type="RefSeq" id="WP_020774274.1">
    <property type="nucleotide sequence ID" value="NZ_ANIK01000071.1"/>
</dbReference>
<name>M6CN18_9LEPT</name>
<dbReference type="EMBL" id="ANIK01000071">
    <property type="protein sequence ID" value="EMJ93134.1"/>
    <property type="molecule type" value="Genomic_DNA"/>
</dbReference>